<dbReference type="Proteomes" id="UP000285211">
    <property type="component" value="Unassembled WGS sequence"/>
</dbReference>
<accession>A0A3S2V5E5</accession>
<dbReference type="AlphaFoldDB" id="A0A3S2V5E5"/>
<dbReference type="OrthoDB" id="1450221at2"/>
<name>A0A3S2V5E5_9FLAO</name>
<evidence type="ECO:0000313" key="1">
    <source>
        <dbReference type="EMBL" id="RVT77385.1"/>
    </source>
</evidence>
<comment type="caution">
    <text evidence="1">The sequence shown here is derived from an EMBL/GenBank/DDBJ whole genome shotgun (WGS) entry which is preliminary data.</text>
</comment>
<dbReference type="EMBL" id="SACJ01000003">
    <property type="protein sequence ID" value="RVT77385.1"/>
    <property type="molecule type" value="Genomic_DNA"/>
</dbReference>
<reference evidence="1 2" key="1">
    <citation type="submission" date="2019-01" db="EMBL/GenBank/DDBJ databases">
        <authorList>
            <person name="Chen W.-M."/>
        </authorList>
    </citation>
    <scope>NUCLEOTIDE SEQUENCE [LARGE SCALE GENOMIC DNA]</scope>
    <source>
        <strain evidence="1 2">BBQ-12</strain>
    </source>
</reference>
<proteinExistence type="predicted"/>
<protein>
    <submittedName>
        <fullName evidence="1">Uncharacterized protein</fullName>
    </submittedName>
</protein>
<evidence type="ECO:0000313" key="2">
    <source>
        <dbReference type="Proteomes" id="UP000285211"/>
    </source>
</evidence>
<organism evidence="1 2">
    <name type="scientific">Flavobacterium sufflavum</name>
    <dbReference type="NCBI Taxonomy" id="1921138"/>
    <lineage>
        <taxon>Bacteria</taxon>
        <taxon>Pseudomonadati</taxon>
        <taxon>Bacteroidota</taxon>
        <taxon>Flavobacteriia</taxon>
        <taxon>Flavobacteriales</taxon>
        <taxon>Flavobacteriaceae</taxon>
        <taxon>Flavobacterium</taxon>
    </lineage>
</organism>
<sequence length="81" mass="9451">MYLFEMKKLITSKKFLCSIFGHNIVTSKEITNNLKEYKCTVCKMELTNDEKGGITFLTPELKEINKALDTFCQKKLMVKQH</sequence>
<keyword evidence="2" id="KW-1185">Reference proteome</keyword>
<gene>
    <name evidence="1" type="ORF">EOD40_06130</name>
</gene>